<dbReference type="InterPro" id="IPR019109">
    <property type="entry name" value="MamF_MmsF"/>
</dbReference>
<evidence type="ECO:0000256" key="4">
    <source>
        <dbReference type="ARBA" id="ARBA00023136"/>
    </source>
</evidence>
<keyword evidence="3 5" id="KW-1133">Transmembrane helix</keyword>
<organism evidence="6 7">
    <name type="scientific">Methanocaldococcus jannaschii</name>
    <dbReference type="NCBI Taxonomy" id="2190"/>
    <lineage>
        <taxon>Archaea</taxon>
        <taxon>Methanobacteriati</taxon>
        <taxon>Methanobacteriota</taxon>
        <taxon>Methanomada group</taxon>
        <taxon>Methanococci</taxon>
        <taxon>Methanococcales</taxon>
        <taxon>Methanocaldococcaceae</taxon>
        <taxon>Methanocaldococcus</taxon>
    </lineage>
</organism>
<dbReference type="EMBL" id="DUJR01000028">
    <property type="protein sequence ID" value="HII60037.1"/>
    <property type="molecule type" value="Genomic_DNA"/>
</dbReference>
<evidence type="ECO:0000256" key="1">
    <source>
        <dbReference type="ARBA" id="ARBA00004141"/>
    </source>
</evidence>
<dbReference type="PANTHER" id="PTHR36460">
    <property type="entry name" value="UPF0132 DOMAIN PROTEIN (AFU_ORTHOLOGUE AFUA_3G10255)"/>
    <property type="match status" value="1"/>
</dbReference>
<evidence type="ECO:0000256" key="3">
    <source>
        <dbReference type="ARBA" id="ARBA00022989"/>
    </source>
</evidence>
<name>A0A832WIC8_9EURY</name>
<accession>A0A832WIC8</accession>
<evidence type="ECO:0000256" key="5">
    <source>
        <dbReference type="SAM" id="Phobius"/>
    </source>
</evidence>
<dbReference type="PANTHER" id="PTHR36460:SF1">
    <property type="entry name" value="UPF0132 DOMAIN PROTEIN (AFU_ORTHOLOGUE AFUA_3G10255)"/>
    <property type="match status" value="1"/>
</dbReference>
<comment type="subcellular location">
    <subcellularLocation>
        <location evidence="1">Membrane</location>
        <topology evidence="1">Multi-pass membrane protein</topology>
    </subcellularLocation>
</comment>
<feature type="transmembrane region" description="Helical" evidence="5">
    <location>
        <begin position="43"/>
        <end position="64"/>
    </location>
</feature>
<keyword evidence="4 5" id="KW-0472">Membrane</keyword>
<dbReference type="AlphaFoldDB" id="A0A832WIC8"/>
<reference evidence="6" key="1">
    <citation type="journal article" date="2020" name="bioRxiv">
        <title>A rank-normalized archaeal taxonomy based on genome phylogeny resolves widespread incomplete and uneven classifications.</title>
        <authorList>
            <person name="Rinke C."/>
            <person name="Chuvochina M."/>
            <person name="Mussig A.J."/>
            <person name="Chaumeil P.-A."/>
            <person name="Waite D.W."/>
            <person name="Whitman W.B."/>
            <person name="Parks D.H."/>
            <person name="Hugenholtz P."/>
        </authorList>
    </citation>
    <scope>NUCLEOTIDE SEQUENCE</scope>
    <source>
        <strain evidence="6">UBA8849</strain>
    </source>
</reference>
<sequence>MGKTSLGLDENIEGALCYLFGVITGILFYILEKESKFVKFHAVQSIILFGGLWVLSIILAFIPYGWMLSGLVNLAAFILWIVCMYKAYKGEKFKLPVIGDIAEQYSQ</sequence>
<evidence type="ECO:0000313" key="7">
    <source>
        <dbReference type="Proteomes" id="UP000645676"/>
    </source>
</evidence>
<feature type="transmembrane region" description="Helical" evidence="5">
    <location>
        <begin position="70"/>
        <end position="88"/>
    </location>
</feature>
<gene>
    <name evidence="6" type="ORF">HA335_05665</name>
</gene>
<evidence type="ECO:0000313" key="6">
    <source>
        <dbReference type="EMBL" id="HII60037.1"/>
    </source>
</evidence>
<keyword evidence="2 5" id="KW-0812">Transmembrane</keyword>
<dbReference type="GO" id="GO:0016020">
    <property type="term" value="C:membrane"/>
    <property type="evidence" value="ECO:0007669"/>
    <property type="project" value="UniProtKB-SubCell"/>
</dbReference>
<dbReference type="Pfam" id="PF09685">
    <property type="entry name" value="MamF_MmsF"/>
    <property type="match status" value="1"/>
</dbReference>
<feature type="transmembrane region" description="Helical" evidence="5">
    <location>
        <begin position="12"/>
        <end position="31"/>
    </location>
</feature>
<proteinExistence type="predicted"/>
<evidence type="ECO:0000256" key="2">
    <source>
        <dbReference type="ARBA" id="ARBA00022692"/>
    </source>
</evidence>
<protein>
    <submittedName>
        <fullName evidence="6">DUF4870 domain-containing protein</fullName>
    </submittedName>
</protein>
<dbReference type="RefSeq" id="WP_064496832.1">
    <property type="nucleotide sequence ID" value="NC_000909.1"/>
</dbReference>
<comment type="caution">
    <text evidence="6">The sequence shown here is derived from an EMBL/GenBank/DDBJ whole genome shotgun (WGS) entry which is preliminary data.</text>
</comment>
<dbReference type="Proteomes" id="UP000645676">
    <property type="component" value="Unassembled WGS sequence"/>
</dbReference>